<gene>
    <name evidence="1" type="ORF">ABXS05_03285</name>
</gene>
<name>A0ABV3PG01_9HYPH</name>
<protein>
    <submittedName>
        <fullName evidence="1">Uncharacterized protein</fullName>
    </submittedName>
</protein>
<reference evidence="1 2" key="1">
    <citation type="submission" date="2024-07" db="EMBL/GenBank/DDBJ databases">
        <title>Description of Labrys sedimenti sp. nov., isolated from a diclofenac-degrading enrichment culture.</title>
        <authorList>
            <person name="Tancsics A."/>
            <person name="Csepanyi A."/>
        </authorList>
    </citation>
    <scope>NUCLEOTIDE SEQUENCE [LARGE SCALE GENOMIC DNA]</scope>
    <source>
        <strain evidence="1 2">LMG 23578</strain>
    </source>
</reference>
<evidence type="ECO:0000313" key="1">
    <source>
        <dbReference type="EMBL" id="MEW9304546.1"/>
    </source>
</evidence>
<accession>A0ABV3PG01</accession>
<sequence>MKTIKVKPWGEGQGEFVVINVDDLTERHEVISEDGSIDPAVEKRTLADSIIAKIFARRAGISLDAWYGLPIDEQIDQLRKAEIEIDGSATADEIQDALRVAKGPGGRLYLKRGKETVGGPFENEEAAQAAMQEVLNQEAGAQQSGEQ</sequence>
<organism evidence="1 2">
    <name type="scientific">Labrys neptuniae</name>
    <dbReference type="NCBI Taxonomy" id="376174"/>
    <lineage>
        <taxon>Bacteria</taxon>
        <taxon>Pseudomonadati</taxon>
        <taxon>Pseudomonadota</taxon>
        <taxon>Alphaproteobacteria</taxon>
        <taxon>Hyphomicrobiales</taxon>
        <taxon>Xanthobacteraceae</taxon>
        <taxon>Labrys</taxon>
    </lineage>
</organism>
<proteinExistence type="predicted"/>
<dbReference type="EMBL" id="JBFNQD010000001">
    <property type="protein sequence ID" value="MEW9304546.1"/>
    <property type="molecule type" value="Genomic_DNA"/>
</dbReference>
<comment type="caution">
    <text evidence="1">The sequence shown here is derived from an EMBL/GenBank/DDBJ whole genome shotgun (WGS) entry which is preliminary data.</text>
</comment>
<dbReference type="RefSeq" id="WP_367622904.1">
    <property type="nucleotide sequence ID" value="NZ_JBFNQD010000001.1"/>
</dbReference>
<evidence type="ECO:0000313" key="2">
    <source>
        <dbReference type="Proteomes" id="UP001555786"/>
    </source>
</evidence>
<dbReference type="Proteomes" id="UP001555786">
    <property type="component" value="Unassembled WGS sequence"/>
</dbReference>
<keyword evidence="2" id="KW-1185">Reference proteome</keyword>